<feature type="transmembrane region" description="Helical" evidence="1">
    <location>
        <begin position="178"/>
        <end position="200"/>
    </location>
</feature>
<feature type="transmembrane region" description="Helical" evidence="1">
    <location>
        <begin position="271"/>
        <end position="299"/>
    </location>
</feature>
<dbReference type="OrthoDB" id="2413963at2"/>
<dbReference type="GeneID" id="98298961"/>
<comment type="caution">
    <text evidence="2">The sequence shown here is derived from an EMBL/GenBank/DDBJ whole genome shotgun (WGS) entry which is preliminary data.</text>
</comment>
<proteinExistence type="predicted"/>
<organism evidence="2 3">
    <name type="scientific">Staphylococcus argensis</name>
    <dbReference type="NCBI Taxonomy" id="1607738"/>
    <lineage>
        <taxon>Bacteria</taxon>
        <taxon>Bacillati</taxon>
        <taxon>Bacillota</taxon>
        <taxon>Bacilli</taxon>
        <taxon>Bacillales</taxon>
        <taxon>Staphylococcaceae</taxon>
        <taxon>Staphylococcus</taxon>
    </lineage>
</organism>
<feature type="transmembrane region" description="Helical" evidence="1">
    <location>
        <begin position="123"/>
        <end position="141"/>
    </location>
</feature>
<dbReference type="EMBL" id="PPPX01000019">
    <property type="protein sequence ID" value="POA08073.1"/>
    <property type="molecule type" value="Genomic_DNA"/>
</dbReference>
<keyword evidence="1" id="KW-1133">Transmembrane helix</keyword>
<evidence type="ECO:0000313" key="2">
    <source>
        <dbReference type="EMBL" id="POA08073.1"/>
    </source>
</evidence>
<dbReference type="RefSeq" id="WP_103372423.1">
    <property type="nucleotide sequence ID" value="NZ_CBCRVO010000005.1"/>
</dbReference>
<keyword evidence="3" id="KW-1185">Reference proteome</keyword>
<evidence type="ECO:0000256" key="1">
    <source>
        <dbReference type="SAM" id="Phobius"/>
    </source>
</evidence>
<protein>
    <recommendedName>
        <fullName evidence="4">Lytic transglycosylase</fullName>
    </recommendedName>
</protein>
<dbReference type="AlphaFoldDB" id="A0A2K4F9X3"/>
<dbReference type="Proteomes" id="UP000242712">
    <property type="component" value="Unassembled WGS sequence"/>
</dbReference>
<accession>A0A2K4F9X3</accession>
<feature type="transmembrane region" description="Helical" evidence="1">
    <location>
        <begin position="68"/>
        <end position="90"/>
    </location>
</feature>
<sequence>MFSFHTSAFKSIKPQNWKVIGYTVISAIMLLILLIPSAFLIGSAITNYHVQEQMQSQLGGGGSNVSNMLPVFASIIIVALVWILLGYPVFSSLVYMISKATRGETVNIRDIFSTFFKGRYAKSLLMGLISSIIFAIAYAIYKLIMRLYIMLASSIINHFASSLQNVSNPNNILTTIQIVNSVISGLVLSIVMIIAFMIIINMTTSFVNDVERSADTHIKNGFKGIKNGHKTWFKFFIGTVLIWLISIIVLNVLIPLISLSLHSMSQRVASIILIVLIIIGLIISIILLYIIFVAMVHYFNRNGKKPEKTTKA</sequence>
<reference evidence="2 3" key="1">
    <citation type="submission" date="2017-08" db="EMBL/GenBank/DDBJ databases">
        <title>Draft genome sequences of 64 type strains of genus Staph aureus.</title>
        <authorList>
            <person name="Cole K."/>
            <person name="Golubchik T."/>
            <person name="Russell J."/>
            <person name="Foster D."/>
            <person name="Llewelyn M."/>
            <person name="Wilson D."/>
            <person name="Crook D."/>
            <person name="Paul J."/>
        </authorList>
    </citation>
    <scope>NUCLEOTIDE SEQUENCE [LARGE SCALE GENOMIC DNA]</scope>
    <source>
        <strain evidence="2 3">DSM 29875</strain>
    </source>
</reference>
<feature type="transmembrane region" description="Helical" evidence="1">
    <location>
        <begin position="235"/>
        <end position="259"/>
    </location>
</feature>
<evidence type="ECO:0008006" key="4">
    <source>
        <dbReference type="Google" id="ProtNLM"/>
    </source>
</evidence>
<feature type="transmembrane region" description="Helical" evidence="1">
    <location>
        <begin position="20"/>
        <end position="48"/>
    </location>
</feature>
<keyword evidence="1" id="KW-0472">Membrane</keyword>
<evidence type="ECO:0000313" key="3">
    <source>
        <dbReference type="Proteomes" id="UP000242712"/>
    </source>
</evidence>
<keyword evidence="1" id="KW-0812">Transmembrane</keyword>
<name>A0A2K4F9X3_9STAP</name>
<gene>
    <name evidence="2" type="ORF">CD039_11480</name>
</gene>